<keyword evidence="8" id="KW-1185">Reference proteome</keyword>
<dbReference type="KEGG" id="jag:GJA_954"/>
<dbReference type="InterPro" id="IPR010583">
    <property type="entry name" value="MipA"/>
</dbReference>
<gene>
    <name evidence="7" type="ORF">GJA_954</name>
</gene>
<protein>
    <submittedName>
        <fullName evidence="7">MltA-interacting MipA family protein</fullName>
    </submittedName>
</protein>
<keyword evidence="3 6" id="KW-0732">Signal</keyword>
<name>W0V1X0_9BURK</name>
<dbReference type="PANTHER" id="PTHR38776">
    <property type="entry name" value="MLTA-INTERACTING PROTEIN-RELATED"/>
    <property type="match status" value="1"/>
</dbReference>
<accession>W0V1X0</accession>
<comment type="similarity">
    <text evidence="2">Belongs to the MipA/OmpV family.</text>
</comment>
<dbReference type="Pfam" id="PF06629">
    <property type="entry name" value="MipA"/>
    <property type="match status" value="1"/>
</dbReference>
<organism evidence="7 8">
    <name type="scientific">Janthinobacterium agaricidamnosum NBRC 102515 = DSM 9628</name>
    <dbReference type="NCBI Taxonomy" id="1349767"/>
    <lineage>
        <taxon>Bacteria</taxon>
        <taxon>Pseudomonadati</taxon>
        <taxon>Pseudomonadota</taxon>
        <taxon>Betaproteobacteria</taxon>
        <taxon>Burkholderiales</taxon>
        <taxon>Oxalobacteraceae</taxon>
        <taxon>Janthinobacterium</taxon>
    </lineage>
</organism>
<dbReference type="eggNOG" id="COG3713">
    <property type="taxonomic scope" value="Bacteria"/>
</dbReference>
<evidence type="ECO:0000256" key="3">
    <source>
        <dbReference type="ARBA" id="ARBA00022729"/>
    </source>
</evidence>
<keyword evidence="5" id="KW-0998">Cell outer membrane</keyword>
<reference evidence="7 8" key="1">
    <citation type="journal article" date="2015" name="Genome Announc.">
        <title>Genome Sequence of Mushroom Soft-Rot Pathogen Janthinobacterium agaricidamnosum.</title>
        <authorList>
            <person name="Graupner K."/>
            <person name="Lackner G."/>
            <person name="Hertweck C."/>
        </authorList>
    </citation>
    <scope>NUCLEOTIDE SEQUENCE [LARGE SCALE GENOMIC DNA]</scope>
    <source>
        <strain evidence="8">NBRC 102515 / DSM 9628</strain>
    </source>
</reference>
<evidence type="ECO:0000313" key="8">
    <source>
        <dbReference type="Proteomes" id="UP000027604"/>
    </source>
</evidence>
<evidence type="ECO:0000256" key="5">
    <source>
        <dbReference type="ARBA" id="ARBA00023237"/>
    </source>
</evidence>
<evidence type="ECO:0000256" key="1">
    <source>
        <dbReference type="ARBA" id="ARBA00004442"/>
    </source>
</evidence>
<dbReference type="EMBL" id="HG322949">
    <property type="protein sequence ID" value="CDG81610.1"/>
    <property type="molecule type" value="Genomic_DNA"/>
</dbReference>
<evidence type="ECO:0000256" key="4">
    <source>
        <dbReference type="ARBA" id="ARBA00023136"/>
    </source>
</evidence>
<dbReference type="PANTHER" id="PTHR38776:SF1">
    <property type="entry name" value="MLTA-INTERACTING PROTEIN-RELATED"/>
    <property type="match status" value="1"/>
</dbReference>
<dbReference type="HOGENOM" id="CLU_062990_0_0_4"/>
<dbReference type="STRING" id="1349767.GJA_954"/>
<feature type="signal peptide" evidence="6">
    <location>
        <begin position="1"/>
        <end position="26"/>
    </location>
</feature>
<sequence length="270" mass="28106">MIMTITTRLRSRLPVLLSLLASAAGAAEQAAPATGNTFIVGGGLATGARYSGSDQNMVAPVIVLDYSTPGGFFASTLRGLGYGSQAGPFSYSAALGYRGERKEKNEKGLFGNSGSSQLKGMGDIKGNASALLGIGYAIVPGLNVSLSTDLPLSQRDNGKTLQAGISGQLYAEGKENISLGLSAGFGDSKYGQTYYGVTARQAANSRFKAYQAGSGLYEVNAMLTWAHQIDARWSVTTIVAANRLVKDAAKSPLAERKTAPTAAVYASYNY</sequence>
<evidence type="ECO:0000256" key="2">
    <source>
        <dbReference type="ARBA" id="ARBA00005722"/>
    </source>
</evidence>
<feature type="chain" id="PRO_5004797504" evidence="6">
    <location>
        <begin position="27"/>
        <end position="270"/>
    </location>
</feature>
<dbReference type="GO" id="GO:0009279">
    <property type="term" value="C:cell outer membrane"/>
    <property type="evidence" value="ECO:0007669"/>
    <property type="project" value="UniProtKB-SubCell"/>
</dbReference>
<evidence type="ECO:0000313" key="7">
    <source>
        <dbReference type="EMBL" id="CDG81610.1"/>
    </source>
</evidence>
<dbReference type="AlphaFoldDB" id="W0V1X0"/>
<proteinExistence type="inferred from homology"/>
<keyword evidence="4" id="KW-0472">Membrane</keyword>
<comment type="subcellular location">
    <subcellularLocation>
        <location evidence="1">Cell outer membrane</location>
    </subcellularLocation>
</comment>
<dbReference type="Proteomes" id="UP000027604">
    <property type="component" value="Chromosome I"/>
</dbReference>
<dbReference type="PATRIC" id="fig|1349767.4.peg.2690"/>
<evidence type="ECO:0000256" key="6">
    <source>
        <dbReference type="SAM" id="SignalP"/>
    </source>
</evidence>